<evidence type="ECO:0000256" key="2">
    <source>
        <dbReference type="ARBA" id="ARBA00009788"/>
    </source>
</evidence>
<evidence type="ECO:0000313" key="8">
    <source>
        <dbReference type="EMBL" id="KAA1133083.1"/>
    </source>
</evidence>
<proteinExistence type="inferred from homology"/>
<dbReference type="GO" id="GO:0016251">
    <property type="term" value="F:RNA polymerase II general transcription initiation factor activity"/>
    <property type="evidence" value="ECO:0007669"/>
    <property type="project" value="TreeGrafter"/>
</dbReference>
<name>A0A5B0S7F9_PUCGR</name>
<dbReference type="PANTHER" id="PTHR13218:SF8">
    <property type="entry name" value="TRANSCRIPTION INITIATION FACTOR TFIID SUBUNIT 11"/>
    <property type="match status" value="1"/>
</dbReference>
<evidence type="ECO:0000313" key="9">
    <source>
        <dbReference type="Proteomes" id="UP000325313"/>
    </source>
</evidence>
<keyword evidence="4" id="KW-0804">Transcription</keyword>
<comment type="subcellular location">
    <subcellularLocation>
        <location evidence="1">Nucleus</location>
    </subcellularLocation>
</comment>
<feature type="domain" description="TAFII28-like protein" evidence="7">
    <location>
        <begin position="154"/>
        <end position="238"/>
    </location>
</feature>
<dbReference type="InterPro" id="IPR006809">
    <property type="entry name" value="TAFII28_dom"/>
</dbReference>
<accession>A0A5B0S7F9</accession>
<dbReference type="SUPFAM" id="SSF47113">
    <property type="entry name" value="Histone-fold"/>
    <property type="match status" value="1"/>
</dbReference>
<feature type="compositionally biased region" description="Polar residues" evidence="6">
    <location>
        <begin position="11"/>
        <end position="24"/>
    </location>
</feature>
<dbReference type="GO" id="GO:0005669">
    <property type="term" value="C:transcription factor TFIID complex"/>
    <property type="evidence" value="ECO:0007669"/>
    <property type="project" value="InterPro"/>
</dbReference>
<evidence type="ECO:0000259" key="7">
    <source>
        <dbReference type="Pfam" id="PF04719"/>
    </source>
</evidence>
<comment type="caution">
    <text evidence="8">The sequence shown here is derived from an EMBL/GenBank/DDBJ whole genome shotgun (WGS) entry which is preliminary data.</text>
</comment>
<dbReference type="Gene3D" id="1.10.20.10">
    <property type="entry name" value="Histone, subunit A"/>
    <property type="match status" value="1"/>
</dbReference>
<dbReference type="AlphaFoldDB" id="A0A5B0S7F9"/>
<feature type="compositionally biased region" description="Basic and acidic residues" evidence="6">
    <location>
        <begin position="79"/>
        <end position="89"/>
    </location>
</feature>
<protein>
    <recommendedName>
        <fullName evidence="7">TAFII28-like protein domain-containing protein</fullName>
    </recommendedName>
</protein>
<evidence type="ECO:0000256" key="3">
    <source>
        <dbReference type="ARBA" id="ARBA00023015"/>
    </source>
</evidence>
<evidence type="ECO:0000256" key="1">
    <source>
        <dbReference type="ARBA" id="ARBA00004123"/>
    </source>
</evidence>
<keyword evidence="3" id="KW-0805">Transcription regulation</keyword>
<dbReference type="GO" id="GO:0051123">
    <property type="term" value="P:RNA polymerase II preinitiation complex assembly"/>
    <property type="evidence" value="ECO:0007669"/>
    <property type="project" value="InterPro"/>
</dbReference>
<evidence type="ECO:0000256" key="5">
    <source>
        <dbReference type="ARBA" id="ARBA00023242"/>
    </source>
</evidence>
<dbReference type="EMBL" id="VDEP01000073">
    <property type="protein sequence ID" value="KAA1133083.1"/>
    <property type="molecule type" value="Genomic_DNA"/>
</dbReference>
<reference evidence="8 9" key="1">
    <citation type="submission" date="2019-05" db="EMBL/GenBank/DDBJ databases">
        <title>Emergence of the Ug99 lineage of the wheat stem rust pathogen through somatic hybridization.</title>
        <authorList>
            <person name="Li F."/>
            <person name="Upadhyaya N.M."/>
            <person name="Sperschneider J."/>
            <person name="Matny O."/>
            <person name="Nguyen-Phuc H."/>
            <person name="Mago R."/>
            <person name="Raley C."/>
            <person name="Miller M.E."/>
            <person name="Silverstein K.A.T."/>
            <person name="Henningsen E."/>
            <person name="Hirsch C.D."/>
            <person name="Visser B."/>
            <person name="Pretorius Z.A."/>
            <person name="Steffenson B.J."/>
            <person name="Schwessinger B."/>
            <person name="Dodds P.N."/>
            <person name="Figueroa M."/>
        </authorList>
    </citation>
    <scope>NUCLEOTIDE SEQUENCE [LARGE SCALE GENOMIC DNA]</scope>
    <source>
        <strain evidence="8 9">Ug99</strain>
    </source>
</reference>
<dbReference type="InterPro" id="IPR045127">
    <property type="entry name" value="TAF11-like"/>
</dbReference>
<evidence type="ECO:0000256" key="6">
    <source>
        <dbReference type="SAM" id="MobiDB-lite"/>
    </source>
</evidence>
<dbReference type="InterPro" id="IPR009072">
    <property type="entry name" value="Histone-fold"/>
</dbReference>
<feature type="compositionally biased region" description="Acidic residues" evidence="6">
    <location>
        <begin position="118"/>
        <end position="127"/>
    </location>
</feature>
<feature type="region of interest" description="Disordered" evidence="6">
    <location>
        <begin position="1"/>
        <end position="136"/>
    </location>
</feature>
<dbReference type="PANTHER" id="PTHR13218">
    <property type="entry name" value="TRANSCRIPTION INITIATION FACTOR TFIID SUBUNIT 11-RELATED"/>
    <property type="match status" value="1"/>
</dbReference>
<sequence length="257" mass="29646">MTNKRPAYNHYPTNETAGHTSSPGFSPAPETPISTTGYYSPLNPSHPLILPTIPQRRKSKPNTTATNPNKRRKSSNVLKDQHHREDGFDHHHHHHQYDAGTSPAYQQNQADQQHKEDAELENEQEEEDNRKELNDDDYTVRKREDLLNKDKLKILLEHFDAQQMDRYSEYRNSGLAKANVRKLANTILQQSVTDRVTIVIRGFAKVFVGHMVEQALEVQKRRGGSGPISQYDLKEAYRAYLSERDRGGSDRRKMFTK</sequence>
<comment type="similarity">
    <text evidence="2">Belongs to the TAF11 family.</text>
</comment>
<dbReference type="CDD" id="cd08048">
    <property type="entry name" value="HFD_TAF11"/>
    <property type="match status" value="1"/>
</dbReference>
<keyword evidence="5" id="KW-0539">Nucleus</keyword>
<dbReference type="GO" id="GO:0046982">
    <property type="term" value="F:protein heterodimerization activity"/>
    <property type="evidence" value="ECO:0007669"/>
    <property type="project" value="InterPro"/>
</dbReference>
<dbReference type="Proteomes" id="UP000325313">
    <property type="component" value="Unassembled WGS sequence"/>
</dbReference>
<evidence type="ECO:0000256" key="4">
    <source>
        <dbReference type="ARBA" id="ARBA00023163"/>
    </source>
</evidence>
<organism evidence="8 9">
    <name type="scientific">Puccinia graminis f. sp. tritici</name>
    <dbReference type="NCBI Taxonomy" id="56615"/>
    <lineage>
        <taxon>Eukaryota</taxon>
        <taxon>Fungi</taxon>
        <taxon>Dikarya</taxon>
        <taxon>Basidiomycota</taxon>
        <taxon>Pucciniomycotina</taxon>
        <taxon>Pucciniomycetes</taxon>
        <taxon>Pucciniales</taxon>
        <taxon>Pucciniaceae</taxon>
        <taxon>Puccinia</taxon>
    </lineage>
</organism>
<gene>
    <name evidence="8" type="ORF">PGTUg99_010717</name>
</gene>
<dbReference type="Pfam" id="PF04719">
    <property type="entry name" value="TAFII28"/>
    <property type="match status" value="1"/>
</dbReference>